<feature type="signal peptide" evidence="1">
    <location>
        <begin position="1"/>
        <end position="19"/>
    </location>
</feature>
<gene>
    <name evidence="2" type="ORF">ACFQ1G_00750</name>
</gene>
<dbReference type="EMBL" id="JBHTJP010000002">
    <property type="protein sequence ID" value="MFD0975307.1"/>
    <property type="molecule type" value="Genomic_DNA"/>
</dbReference>
<dbReference type="Gene3D" id="1.20.5.320">
    <property type="entry name" value="6-Phosphogluconate Dehydrogenase, domain 3"/>
    <property type="match status" value="1"/>
</dbReference>
<evidence type="ECO:0000313" key="2">
    <source>
        <dbReference type="EMBL" id="MFD0975307.1"/>
    </source>
</evidence>
<reference evidence="3" key="1">
    <citation type="journal article" date="2019" name="Int. J. Syst. Evol. Microbiol.">
        <title>The Global Catalogue of Microorganisms (GCM) 10K type strain sequencing project: providing services to taxonomists for standard genome sequencing and annotation.</title>
        <authorList>
            <consortium name="The Broad Institute Genomics Platform"/>
            <consortium name="The Broad Institute Genome Sequencing Center for Infectious Disease"/>
            <person name="Wu L."/>
            <person name="Ma J."/>
        </authorList>
    </citation>
    <scope>NUCLEOTIDE SEQUENCE [LARGE SCALE GENOMIC DNA]</scope>
    <source>
        <strain evidence="3">CCUG 60898</strain>
    </source>
</reference>
<evidence type="ECO:0000313" key="3">
    <source>
        <dbReference type="Proteomes" id="UP001597100"/>
    </source>
</evidence>
<accession>A0ABW3IB83</accession>
<name>A0ABW3IB83_9FLAO</name>
<dbReference type="PROSITE" id="PS51257">
    <property type="entry name" value="PROKAR_LIPOPROTEIN"/>
    <property type="match status" value="1"/>
</dbReference>
<comment type="caution">
    <text evidence="2">The sequence shown here is derived from an EMBL/GenBank/DDBJ whole genome shotgun (WGS) entry which is preliminary data.</text>
</comment>
<keyword evidence="1" id="KW-0732">Signal</keyword>
<dbReference type="RefSeq" id="WP_380736316.1">
    <property type="nucleotide sequence ID" value="NZ_JBHTJP010000002.1"/>
</dbReference>
<dbReference type="Proteomes" id="UP001597100">
    <property type="component" value="Unassembled WGS sequence"/>
</dbReference>
<organism evidence="2 3">
    <name type="scientific">Salinimicrobium gaetbulicola</name>
    <dbReference type="NCBI Taxonomy" id="999702"/>
    <lineage>
        <taxon>Bacteria</taxon>
        <taxon>Pseudomonadati</taxon>
        <taxon>Bacteroidota</taxon>
        <taxon>Flavobacteriia</taxon>
        <taxon>Flavobacteriales</taxon>
        <taxon>Flavobacteriaceae</taxon>
        <taxon>Salinimicrobium</taxon>
    </lineage>
</organism>
<protein>
    <submittedName>
        <fullName evidence="2">Collagen-like protein</fullName>
    </submittedName>
</protein>
<evidence type="ECO:0000256" key="1">
    <source>
        <dbReference type="SAM" id="SignalP"/>
    </source>
</evidence>
<feature type="chain" id="PRO_5045575612" evidence="1">
    <location>
        <begin position="20"/>
        <end position="188"/>
    </location>
</feature>
<sequence>MKKIYFLLSVLAFSLASCSGDDGPMGPPGPQGPQGPAGVDGLIGTVFDIQDDFTAANEYTLFAEYSDFTDVEVFETDVVLVYLKVGEDGEAGGEPVEIWRLIPQTYYLEGGETMQYNYDYTFFDVSIFLAASVPLEDLSAAFTDDQVFRVAIIPAEMAQNSSLDVSDYNAVMSAMNYTNQEIPSLDLD</sequence>
<proteinExistence type="predicted"/>
<keyword evidence="3" id="KW-1185">Reference proteome</keyword>